<feature type="region of interest" description="Disordered" evidence="1">
    <location>
        <begin position="468"/>
        <end position="501"/>
    </location>
</feature>
<organism evidence="2 3">
    <name type="scientific">Aspergillus pseudotamarii</name>
    <dbReference type="NCBI Taxonomy" id="132259"/>
    <lineage>
        <taxon>Eukaryota</taxon>
        <taxon>Fungi</taxon>
        <taxon>Dikarya</taxon>
        <taxon>Ascomycota</taxon>
        <taxon>Pezizomycotina</taxon>
        <taxon>Eurotiomycetes</taxon>
        <taxon>Eurotiomycetidae</taxon>
        <taxon>Eurotiales</taxon>
        <taxon>Aspergillaceae</taxon>
        <taxon>Aspergillus</taxon>
        <taxon>Aspergillus subgen. Circumdati</taxon>
    </lineage>
</organism>
<dbReference type="Proteomes" id="UP000325672">
    <property type="component" value="Unassembled WGS sequence"/>
</dbReference>
<feature type="region of interest" description="Disordered" evidence="1">
    <location>
        <begin position="95"/>
        <end position="163"/>
    </location>
</feature>
<dbReference type="RefSeq" id="XP_031915152.1">
    <property type="nucleotide sequence ID" value="XM_032061757.1"/>
</dbReference>
<dbReference type="AlphaFoldDB" id="A0A5N6SZ80"/>
<protein>
    <submittedName>
        <fullName evidence="2">Uncharacterized protein</fullName>
    </submittedName>
</protein>
<dbReference type="EMBL" id="ML743567">
    <property type="protein sequence ID" value="KAE8139089.1"/>
    <property type="molecule type" value="Genomic_DNA"/>
</dbReference>
<reference evidence="2 3" key="1">
    <citation type="submission" date="2019-04" db="EMBL/GenBank/DDBJ databases">
        <title>Friends and foes A comparative genomics study of 23 Aspergillus species from section Flavi.</title>
        <authorList>
            <consortium name="DOE Joint Genome Institute"/>
            <person name="Kjaerbolling I."/>
            <person name="Vesth T."/>
            <person name="Frisvad J.C."/>
            <person name="Nybo J.L."/>
            <person name="Theobald S."/>
            <person name="Kildgaard S."/>
            <person name="Isbrandt T."/>
            <person name="Kuo A."/>
            <person name="Sato A."/>
            <person name="Lyhne E.K."/>
            <person name="Kogle M.E."/>
            <person name="Wiebenga A."/>
            <person name="Kun R.S."/>
            <person name="Lubbers R.J."/>
            <person name="Makela M.R."/>
            <person name="Barry K."/>
            <person name="Chovatia M."/>
            <person name="Clum A."/>
            <person name="Daum C."/>
            <person name="Haridas S."/>
            <person name="He G."/>
            <person name="LaButti K."/>
            <person name="Lipzen A."/>
            <person name="Mondo S."/>
            <person name="Riley R."/>
            <person name="Salamov A."/>
            <person name="Simmons B.A."/>
            <person name="Magnuson J.K."/>
            <person name="Henrissat B."/>
            <person name="Mortensen U.H."/>
            <person name="Larsen T.O."/>
            <person name="Devries R.P."/>
            <person name="Grigoriev I.V."/>
            <person name="Machida M."/>
            <person name="Baker S.E."/>
            <person name="Andersen M.R."/>
        </authorList>
    </citation>
    <scope>NUCLEOTIDE SEQUENCE [LARGE SCALE GENOMIC DNA]</scope>
    <source>
        <strain evidence="2 3">CBS 117625</strain>
    </source>
</reference>
<gene>
    <name evidence="2" type="ORF">BDV38DRAFT_291498</name>
</gene>
<evidence type="ECO:0000256" key="1">
    <source>
        <dbReference type="SAM" id="MobiDB-lite"/>
    </source>
</evidence>
<feature type="compositionally biased region" description="Gly residues" evidence="1">
    <location>
        <begin position="133"/>
        <end position="143"/>
    </location>
</feature>
<name>A0A5N6SZ80_ASPPS</name>
<evidence type="ECO:0000313" key="2">
    <source>
        <dbReference type="EMBL" id="KAE8139089.1"/>
    </source>
</evidence>
<evidence type="ECO:0000313" key="3">
    <source>
        <dbReference type="Proteomes" id="UP000325672"/>
    </source>
</evidence>
<feature type="compositionally biased region" description="Polar residues" evidence="1">
    <location>
        <begin position="98"/>
        <end position="118"/>
    </location>
</feature>
<feature type="region of interest" description="Disordered" evidence="1">
    <location>
        <begin position="352"/>
        <end position="402"/>
    </location>
</feature>
<accession>A0A5N6SZ80</accession>
<dbReference type="OrthoDB" id="4851482at2759"/>
<keyword evidence="3" id="KW-1185">Reference proteome</keyword>
<feature type="compositionally biased region" description="Polar residues" evidence="1">
    <location>
        <begin position="144"/>
        <end position="154"/>
    </location>
</feature>
<sequence length="501" mass="55246">MSQFTEWYYQDWEQQLLHLDQPHASNPALNADFGYNSFLMSNDTNWASGGFVNGAPVEDTFEVPNPDIFSGAHSMPTRSRSTAMIPMTGIMTGGASYDDSSNNSPASRTYTDLPSYGNTHFPRNLSAPALGNNVGGGELGGGTRPSSLPTSAPLNSGRESETTFTDVNVPPIIRDYQKLMDPLKNNVDVDTYYASLEEANESQRPSVRLPEDPTIPHTQIQKRAIVKQMCNAMASAHRAQDNKPMIKPFKDGRYSDRRMEAACWQVLETAIERHTFGPLLSAFDVKPKNHEMVTFATRIDKIIECLMLHKTICKHLLDPLYVYHFVDDPVQAEKRVVANRLLNKRKGEVMNAGKQVLGTRKPGAKKRSGKAAKAVTPPTDEAPSDTPASSSTGIEGGTLTPDGLTRMVKAEQMSSSPMPSMGTPTQTYTAAQQYSSPPMMGNLAMSHMHNRRMIAPTSHPRPIMMNPNMPYHSRGGSINLATRRKRPMGDYEASSPGKRQR</sequence>
<dbReference type="GeneID" id="43645967"/>
<proteinExistence type="predicted"/>